<comment type="caution">
    <text evidence="3">The sequence shown here is derived from an EMBL/GenBank/DDBJ whole genome shotgun (WGS) entry which is preliminary data.</text>
</comment>
<evidence type="ECO:0000256" key="1">
    <source>
        <dbReference type="SAM" id="MobiDB-lite"/>
    </source>
</evidence>
<organism evidence="3 4">
    <name type="scientific">Cellulomonas triticagri</name>
    <dbReference type="NCBI Taxonomy" id="2483352"/>
    <lineage>
        <taxon>Bacteria</taxon>
        <taxon>Bacillati</taxon>
        <taxon>Actinomycetota</taxon>
        <taxon>Actinomycetes</taxon>
        <taxon>Micrococcales</taxon>
        <taxon>Cellulomonadaceae</taxon>
        <taxon>Cellulomonas</taxon>
    </lineage>
</organism>
<feature type="compositionally biased region" description="Pro residues" evidence="1">
    <location>
        <begin position="32"/>
        <end position="42"/>
    </location>
</feature>
<feature type="region of interest" description="Disordered" evidence="1">
    <location>
        <begin position="27"/>
        <end position="64"/>
    </location>
</feature>
<feature type="chain" id="PRO_5038399967" description="DUF4352 domain-containing protein" evidence="2">
    <location>
        <begin position="31"/>
        <end position="192"/>
    </location>
</feature>
<evidence type="ECO:0000313" key="4">
    <source>
        <dbReference type="Proteomes" id="UP000269289"/>
    </source>
</evidence>
<dbReference type="Proteomes" id="UP000269289">
    <property type="component" value="Unassembled WGS sequence"/>
</dbReference>
<keyword evidence="2" id="KW-0732">Signal</keyword>
<name>A0A3M2JM87_9CELL</name>
<gene>
    <name evidence="3" type="ORF">EBM89_00595</name>
</gene>
<dbReference type="RefSeq" id="WP_122147523.1">
    <property type="nucleotide sequence ID" value="NZ_RFFI01000002.1"/>
</dbReference>
<proteinExistence type="predicted"/>
<dbReference type="EMBL" id="RFFI01000002">
    <property type="protein sequence ID" value="RMI14294.1"/>
    <property type="molecule type" value="Genomic_DNA"/>
</dbReference>
<sequence>MSTHPLPWRTRLRAAAVAAVPVVGVGASLATTPPPERCPDPPAEGEVSELYGQQTTKDSDTREVEPSAFTVGGSEVVDAYVRPVGCIDADATTAEIRLTLRAAPDDLTPIPEDVLSTFRVRDGRGGTWAPVDAHTNPGRAPDADGWGAYGASADVVFTLPVKIRPPVTLHLGDLAGTTPTEVLVWDTEDPTP</sequence>
<reference evidence="3 4" key="1">
    <citation type="submission" date="2018-10" db="EMBL/GenBank/DDBJ databases">
        <title>Isolation, diversity and antifungal activity of actinobacteria from wheat.</title>
        <authorList>
            <person name="Han C."/>
        </authorList>
    </citation>
    <scope>NUCLEOTIDE SEQUENCE [LARGE SCALE GENOMIC DNA]</scope>
    <source>
        <strain evidence="3 4">NEAU-YY56</strain>
    </source>
</reference>
<accession>A0A3M2JM87</accession>
<protein>
    <recommendedName>
        <fullName evidence="5">DUF4352 domain-containing protein</fullName>
    </recommendedName>
</protein>
<keyword evidence="4" id="KW-1185">Reference proteome</keyword>
<evidence type="ECO:0008006" key="5">
    <source>
        <dbReference type="Google" id="ProtNLM"/>
    </source>
</evidence>
<evidence type="ECO:0000313" key="3">
    <source>
        <dbReference type="EMBL" id="RMI14294.1"/>
    </source>
</evidence>
<feature type="signal peptide" evidence="2">
    <location>
        <begin position="1"/>
        <end position="30"/>
    </location>
</feature>
<dbReference type="AlphaFoldDB" id="A0A3M2JM87"/>
<dbReference type="OrthoDB" id="4828499at2"/>
<evidence type="ECO:0000256" key="2">
    <source>
        <dbReference type="SAM" id="SignalP"/>
    </source>
</evidence>